<feature type="region of interest" description="Disordered" evidence="1">
    <location>
        <begin position="50"/>
        <end position="70"/>
    </location>
</feature>
<proteinExistence type="predicted"/>
<dbReference type="GeneID" id="73332805"/>
<dbReference type="AlphaFoldDB" id="A0AA37PGP0"/>
<evidence type="ECO:0000313" key="3">
    <source>
        <dbReference type="Proteomes" id="UP001055115"/>
    </source>
</evidence>
<comment type="caution">
    <text evidence="2">The sequence shown here is derived from an EMBL/GenBank/DDBJ whole genome shotgun (WGS) entry which is preliminary data.</text>
</comment>
<dbReference type="EMBL" id="BQXU01000055">
    <property type="protein sequence ID" value="GKT51822.1"/>
    <property type="molecule type" value="Genomic_DNA"/>
</dbReference>
<organism evidence="2 3">
    <name type="scientific">Colletotrichum spaethianum</name>
    <dbReference type="NCBI Taxonomy" id="700344"/>
    <lineage>
        <taxon>Eukaryota</taxon>
        <taxon>Fungi</taxon>
        <taxon>Dikarya</taxon>
        <taxon>Ascomycota</taxon>
        <taxon>Pezizomycotina</taxon>
        <taxon>Sordariomycetes</taxon>
        <taxon>Hypocreomycetidae</taxon>
        <taxon>Glomerellales</taxon>
        <taxon>Glomerellaceae</taxon>
        <taxon>Colletotrichum</taxon>
        <taxon>Colletotrichum spaethianum species complex</taxon>
    </lineage>
</organism>
<accession>A0AA37PGP0</accession>
<evidence type="ECO:0000256" key="1">
    <source>
        <dbReference type="SAM" id="MobiDB-lite"/>
    </source>
</evidence>
<protein>
    <submittedName>
        <fullName evidence="2">Uncharacterized protein</fullName>
    </submittedName>
</protein>
<name>A0AA37PGP0_9PEZI</name>
<dbReference type="RefSeq" id="XP_049134172.1">
    <property type="nucleotide sequence ID" value="XM_049278215.1"/>
</dbReference>
<keyword evidence="3" id="KW-1185">Reference proteome</keyword>
<evidence type="ECO:0000313" key="2">
    <source>
        <dbReference type="EMBL" id="GKT51822.1"/>
    </source>
</evidence>
<feature type="region of interest" description="Disordered" evidence="1">
    <location>
        <begin position="276"/>
        <end position="299"/>
    </location>
</feature>
<dbReference type="Proteomes" id="UP001055115">
    <property type="component" value="Unassembled WGS sequence"/>
</dbReference>
<feature type="compositionally biased region" description="Acidic residues" evidence="1">
    <location>
        <begin position="277"/>
        <end position="289"/>
    </location>
</feature>
<gene>
    <name evidence="2" type="ORF">ColSpa_12003</name>
</gene>
<sequence>MRHNTDATFLPTNSAGLSMMFYATTYATKFETPLFKRMATVKMVLEGTAGREGERGAAAAEEDTDETTAQRNNRARQFLARTANQIFTSRELSAVEVCSSLLGYRNSYCSEENWVNVHLNSLYWAVFRGWGGLRQAAGPEVQLRAGPETRVGHRSKAGNAHYVSFDDALEDRQWWIQKILQARDQAVPVITGHLDDAVEETVEGFYKRSAVLLLALFIPWERFTHISDQLPPELWANLKEDLPERVSAFVDNIQLLHKSAEDAKKDAKLWASRSEGDEGVEFDGAEEAPDPGASWNPGESDLRHTFHNVVASLHDEAGVTRGSPGLGALLSTLNNSDF</sequence>
<reference evidence="2 3" key="1">
    <citation type="submission" date="2022-03" db="EMBL/GenBank/DDBJ databases">
        <title>Genome data of Colletotrichum spp.</title>
        <authorList>
            <person name="Utami Y.D."/>
            <person name="Hiruma K."/>
        </authorList>
    </citation>
    <scope>NUCLEOTIDE SEQUENCE [LARGE SCALE GENOMIC DNA]</scope>
    <source>
        <strain evidence="2 3">MAFF 239500</strain>
    </source>
</reference>